<name>A0A2N9HZA2_FAGSY</name>
<protein>
    <recommendedName>
        <fullName evidence="1">glutathione transferase</fullName>
        <ecNumber evidence="1">2.5.1.18</ecNumber>
    </recommendedName>
</protein>
<dbReference type="PROSITE" id="PS51354">
    <property type="entry name" value="GLUTAREDOXIN_2"/>
    <property type="match status" value="1"/>
</dbReference>
<organism evidence="7">
    <name type="scientific">Fagus sylvatica</name>
    <name type="common">Beechnut</name>
    <dbReference type="NCBI Taxonomy" id="28930"/>
    <lineage>
        <taxon>Eukaryota</taxon>
        <taxon>Viridiplantae</taxon>
        <taxon>Streptophyta</taxon>
        <taxon>Embryophyta</taxon>
        <taxon>Tracheophyta</taxon>
        <taxon>Spermatophyta</taxon>
        <taxon>Magnoliopsida</taxon>
        <taxon>eudicotyledons</taxon>
        <taxon>Gunneridae</taxon>
        <taxon>Pentapetalae</taxon>
        <taxon>rosids</taxon>
        <taxon>fabids</taxon>
        <taxon>Fagales</taxon>
        <taxon>Fagaceae</taxon>
        <taxon>Fagus</taxon>
    </lineage>
</organism>
<dbReference type="InterPro" id="IPR036282">
    <property type="entry name" value="Glutathione-S-Trfase_C_sf"/>
</dbReference>
<dbReference type="InterPro" id="IPR010987">
    <property type="entry name" value="Glutathione-S-Trfase_C-like"/>
</dbReference>
<dbReference type="PROSITE" id="PS50405">
    <property type="entry name" value="GST_CTER"/>
    <property type="match status" value="1"/>
</dbReference>
<comment type="catalytic activity">
    <reaction evidence="3">
        <text>RX + glutathione = an S-substituted glutathione + a halide anion + H(+)</text>
        <dbReference type="Rhea" id="RHEA:16437"/>
        <dbReference type="ChEBI" id="CHEBI:15378"/>
        <dbReference type="ChEBI" id="CHEBI:16042"/>
        <dbReference type="ChEBI" id="CHEBI:17792"/>
        <dbReference type="ChEBI" id="CHEBI:57925"/>
        <dbReference type="ChEBI" id="CHEBI:90779"/>
        <dbReference type="EC" id="2.5.1.18"/>
    </reaction>
</comment>
<dbReference type="SUPFAM" id="SSF52833">
    <property type="entry name" value="Thioredoxin-like"/>
    <property type="match status" value="1"/>
</dbReference>
<dbReference type="SFLD" id="SFLDG01152">
    <property type="entry name" value="Main.3:_Omega-_and_Tau-like"/>
    <property type="match status" value="1"/>
</dbReference>
<dbReference type="InterPro" id="IPR004045">
    <property type="entry name" value="Glutathione_S-Trfase_N"/>
</dbReference>
<dbReference type="InterPro" id="IPR040079">
    <property type="entry name" value="Glutathione_S-Trfase"/>
</dbReference>
<dbReference type="Gene3D" id="3.40.30.10">
    <property type="entry name" value="Glutaredoxin"/>
    <property type="match status" value="1"/>
</dbReference>
<sequence length="225" mass="25428">MAEVKLIATTDSLFCARIEWALKLKGVEYEFIEVDIRNKSPLLLKYNPVHKKVPVLVHHGKPIAESLVILEYIEETWKNNPLLPEDPYERSMARFWAQFAGDKCLWGAWEAAKLAEGEGKVKAIESTQESLAFLEKQIEGKKYFGGEQIGFLDLAVGGIPHSLSAMEEAGGVKLLDAERFPSLHKWAQNFIEVPVIKECIPPREQLLNYFNTSISYIRSLSVAKP</sequence>
<dbReference type="PROSITE" id="PS50404">
    <property type="entry name" value="GST_NTER"/>
    <property type="match status" value="1"/>
</dbReference>
<dbReference type="Pfam" id="PF02798">
    <property type="entry name" value="GST_N"/>
    <property type="match status" value="1"/>
</dbReference>
<dbReference type="EC" id="2.5.1.18" evidence="1"/>
<proteinExistence type="inferred from homology"/>
<dbReference type="Pfam" id="PF00043">
    <property type="entry name" value="GST_C"/>
    <property type="match status" value="1"/>
</dbReference>
<dbReference type="CDD" id="cd03058">
    <property type="entry name" value="GST_N_Tau"/>
    <property type="match status" value="1"/>
</dbReference>
<dbReference type="GO" id="GO:0006749">
    <property type="term" value="P:glutathione metabolic process"/>
    <property type="evidence" value="ECO:0007669"/>
    <property type="project" value="InterPro"/>
</dbReference>
<dbReference type="InterPro" id="IPR045073">
    <property type="entry name" value="Omega/Tau-like"/>
</dbReference>
<evidence type="ECO:0000256" key="2">
    <source>
        <dbReference type="ARBA" id="ARBA00022679"/>
    </source>
</evidence>
<dbReference type="AlphaFoldDB" id="A0A2N9HZA2"/>
<evidence type="ECO:0000256" key="4">
    <source>
        <dbReference type="RuleBase" id="RU003494"/>
    </source>
</evidence>
<accession>A0A2N9HZA2</accession>
<dbReference type="InterPro" id="IPR036249">
    <property type="entry name" value="Thioredoxin-like_sf"/>
</dbReference>
<evidence type="ECO:0000259" key="6">
    <source>
        <dbReference type="PROSITE" id="PS50405"/>
    </source>
</evidence>
<dbReference type="PANTHER" id="PTHR11260:SF614">
    <property type="entry name" value="GLUTATHIONE S-TRANSFERASE"/>
    <property type="match status" value="1"/>
</dbReference>
<comment type="similarity">
    <text evidence="4">Belongs to the GST superfamily.</text>
</comment>
<dbReference type="EMBL" id="OIVN01004446">
    <property type="protein sequence ID" value="SPD17448.1"/>
    <property type="molecule type" value="Genomic_DNA"/>
</dbReference>
<dbReference type="GO" id="GO:0004364">
    <property type="term" value="F:glutathione transferase activity"/>
    <property type="evidence" value="ECO:0007669"/>
    <property type="project" value="UniProtKB-EC"/>
</dbReference>
<dbReference type="SFLD" id="SFLDS00019">
    <property type="entry name" value="Glutathione_Transferase_(cytos"/>
    <property type="match status" value="1"/>
</dbReference>
<evidence type="ECO:0000256" key="3">
    <source>
        <dbReference type="ARBA" id="ARBA00047960"/>
    </source>
</evidence>
<evidence type="ECO:0000256" key="1">
    <source>
        <dbReference type="ARBA" id="ARBA00012452"/>
    </source>
</evidence>
<evidence type="ECO:0000313" key="7">
    <source>
        <dbReference type="EMBL" id="SPD17448.1"/>
    </source>
</evidence>
<feature type="domain" description="GST N-terminal" evidence="5">
    <location>
        <begin position="2"/>
        <end position="81"/>
    </location>
</feature>
<dbReference type="InterPro" id="IPR004046">
    <property type="entry name" value="GST_C"/>
</dbReference>
<feature type="domain" description="GST C-terminal" evidence="6">
    <location>
        <begin position="86"/>
        <end position="210"/>
    </location>
</feature>
<dbReference type="PANTHER" id="PTHR11260">
    <property type="entry name" value="GLUTATHIONE S-TRANSFERASE, GST, SUPERFAMILY, GST DOMAIN CONTAINING"/>
    <property type="match status" value="1"/>
</dbReference>
<dbReference type="FunFam" id="1.20.1050.10:FF:000012">
    <property type="entry name" value="Tau class glutathione S-transferase"/>
    <property type="match status" value="1"/>
</dbReference>
<dbReference type="SFLD" id="SFLDG00358">
    <property type="entry name" value="Main_(cytGST)"/>
    <property type="match status" value="1"/>
</dbReference>
<dbReference type="GO" id="GO:0005737">
    <property type="term" value="C:cytoplasm"/>
    <property type="evidence" value="ECO:0007669"/>
    <property type="project" value="TreeGrafter"/>
</dbReference>
<dbReference type="SUPFAM" id="SSF47616">
    <property type="entry name" value="GST C-terminal domain-like"/>
    <property type="match status" value="1"/>
</dbReference>
<dbReference type="InterPro" id="IPR045074">
    <property type="entry name" value="GST_C_Tau"/>
</dbReference>
<evidence type="ECO:0000259" key="5">
    <source>
        <dbReference type="PROSITE" id="PS50404"/>
    </source>
</evidence>
<keyword evidence="2" id="KW-0808">Transferase</keyword>
<dbReference type="Gene3D" id="1.20.1050.10">
    <property type="match status" value="1"/>
</dbReference>
<dbReference type="FunFam" id="3.40.30.10:FF:000014">
    <property type="entry name" value="Tau class glutathione S-transferase"/>
    <property type="match status" value="1"/>
</dbReference>
<dbReference type="CDD" id="cd03185">
    <property type="entry name" value="GST_C_Tau"/>
    <property type="match status" value="1"/>
</dbReference>
<gene>
    <name evidence="7" type="ORF">FSB_LOCUS45330</name>
</gene>
<reference evidence="7" key="1">
    <citation type="submission" date="2018-02" db="EMBL/GenBank/DDBJ databases">
        <authorList>
            <person name="Cohen D.B."/>
            <person name="Kent A.D."/>
        </authorList>
    </citation>
    <scope>NUCLEOTIDE SEQUENCE</scope>
</reference>